<name>A0A109IPM8_9ACTN</name>
<protein>
    <recommendedName>
        <fullName evidence="6 7">Small ribosomal subunit protein uS4</fullName>
    </recommendedName>
</protein>
<dbReference type="GO" id="GO:0015935">
    <property type="term" value="C:small ribosomal subunit"/>
    <property type="evidence" value="ECO:0007669"/>
    <property type="project" value="InterPro"/>
</dbReference>
<dbReference type="InterPro" id="IPR022801">
    <property type="entry name" value="Ribosomal_uS4"/>
</dbReference>
<dbReference type="AlphaFoldDB" id="A0A109IPM8"/>
<evidence type="ECO:0000256" key="2">
    <source>
        <dbReference type="ARBA" id="ARBA00022730"/>
    </source>
</evidence>
<gene>
    <name evidence="7" type="primary">rpsD</name>
    <name evidence="11" type="ORF">GA0070623_4506</name>
</gene>
<dbReference type="CDD" id="cd00165">
    <property type="entry name" value="S4"/>
    <property type="match status" value="1"/>
</dbReference>
<organism evidence="11 12">
    <name type="scientific">Micromonospora rifamycinica</name>
    <dbReference type="NCBI Taxonomy" id="291594"/>
    <lineage>
        <taxon>Bacteria</taxon>
        <taxon>Bacillati</taxon>
        <taxon>Actinomycetota</taxon>
        <taxon>Actinomycetes</taxon>
        <taxon>Micromonosporales</taxon>
        <taxon>Micromonosporaceae</taxon>
        <taxon>Micromonospora</taxon>
    </lineage>
</organism>
<dbReference type="NCBIfam" id="NF003717">
    <property type="entry name" value="PRK05327.1"/>
    <property type="match status" value="1"/>
</dbReference>
<accession>A0A109IPM8</accession>
<dbReference type="InterPro" id="IPR005709">
    <property type="entry name" value="Ribosomal_uS4_bac-type"/>
</dbReference>
<evidence type="ECO:0000313" key="12">
    <source>
        <dbReference type="Proteomes" id="UP000198226"/>
    </source>
</evidence>
<evidence type="ECO:0000259" key="10">
    <source>
        <dbReference type="SMART" id="SM01390"/>
    </source>
</evidence>
<keyword evidence="4 7" id="KW-0689">Ribosomal protein</keyword>
<dbReference type="EMBL" id="LT607752">
    <property type="protein sequence ID" value="SCG78920.1"/>
    <property type="molecule type" value="Genomic_DNA"/>
</dbReference>
<reference evidence="12" key="1">
    <citation type="submission" date="2016-06" db="EMBL/GenBank/DDBJ databases">
        <authorList>
            <person name="Varghese N."/>
            <person name="Submissions Spin"/>
        </authorList>
    </citation>
    <scope>NUCLEOTIDE SEQUENCE [LARGE SCALE GENOMIC DNA]</scope>
    <source>
        <strain evidence="12">DSM 44983</strain>
    </source>
</reference>
<dbReference type="Gene3D" id="1.10.1050.10">
    <property type="entry name" value="Ribosomal Protein S4 Delta 41, Chain A, domain 1"/>
    <property type="match status" value="1"/>
</dbReference>
<feature type="domain" description="RNA-binding S4" evidence="9">
    <location>
        <begin position="98"/>
        <end position="159"/>
    </location>
</feature>
<dbReference type="SMART" id="SM00363">
    <property type="entry name" value="S4"/>
    <property type="match status" value="1"/>
</dbReference>
<dbReference type="OrthoDB" id="9803672at2"/>
<evidence type="ECO:0000256" key="7">
    <source>
        <dbReference type="HAMAP-Rule" id="MF_01306"/>
    </source>
</evidence>
<keyword evidence="2 7" id="KW-0699">rRNA-binding</keyword>
<dbReference type="RefSeq" id="WP_067301470.1">
    <property type="nucleotide sequence ID" value="NZ_CP109472.1"/>
</dbReference>
<dbReference type="PROSITE" id="PS50889">
    <property type="entry name" value="S4"/>
    <property type="match status" value="1"/>
</dbReference>
<evidence type="ECO:0000256" key="8">
    <source>
        <dbReference type="RuleBase" id="RU003699"/>
    </source>
</evidence>
<dbReference type="HAMAP" id="MF_01306_B">
    <property type="entry name" value="Ribosomal_uS4_B"/>
    <property type="match status" value="1"/>
</dbReference>
<dbReference type="SUPFAM" id="SSF55174">
    <property type="entry name" value="Alpha-L RNA-binding motif"/>
    <property type="match status" value="1"/>
</dbReference>
<keyword evidence="5 7" id="KW-0687">Ribonucleoprotein</keyword>
<sequence>MARYTGADCRRCRREKMKLFLKGSKCDGPKCPFESRPFPPGQHGRGRTKETEYLLQLREKQKARRVYGVLEKQFRGYYEEAVAKQAKTGEVLLQILESRLDNVVYRAGYAHSRDMARQLVKHGHFTVNGKKVDIPSYRVKEHDIIEVRGKSKELTPFIVAQAQAGSKTVPAWLEAIPSQMKVLVHSLPARQVIDTQVQEQLIVELYSK</sequence>
<proteinExistence type="inferred from homology"/>
<evidence type="ECO:0000313" key="11">
    <source>
        <dbReference type="EMBL" id="SCG78920.1"/>
    </source>
</evidence>
<dbReference type="FunFam" id="3.10.290.10:FF:000001">
    <property type="entry name" value="30S ribosomal protein S4"/>
    <property type="match status" value="1"/>
</dbReference>
<evidence type="ECO:0000256" key="4">
    <source>
        <dbReference type="ARBA" id="ARBA00022980"/>
    </source>
</evidence>
<dbReference type="GO" id="GO:0019843">
    <property type="term" value="F:rRNA binding"/>
    <property type="evidence" value="ECO:0007669"/>
    <property type="project" value="UniProtKB-UniRule"/>
</dbReference>
<dbReference type="InterPro" id="IPR001912">
    <property type="entry name" value="Ribosomal_uS4_N"/>
</dbReference>
<dbReference type="NCBIfam" id="TIGR01017">
    <property type="entry name" value="rpsD_bact"/>
    <property type="match status" value="1"/>
</dbReference>
<comment type="function">
    <text evidence="7">One of the primary rRNA binding proteins, it binds directly to 16S rRNA where it nucleates assembly of the body of the 30S subunit.</text>
</comment>
<comment type="function">
    <text evidence="7">With S5 and S12 plays an important role in translational accuracy.</text>
</comment>
<evidence type="ECO:0000256" key="5">
    <source>
        <dbReference type="ARBA" id="ARBA00023274"/>
    </source>
</evidence>
<dbReference type="Proteomes" id="UP000198226">
    <property type="component" value="Chromosome I"/>
</dbReference>
<dbReference type="PROSITE" id="PS00632">
    <property type="entry name" value="RIBOSOMAL_S4"/>
    <property type="match status" value="1"/>
</dbReference>
<evidence type="ECO:0000256" key="6">
    <source>
        <dbReference type="ARBA" id="ARBA00035254"/>
    </source>
</evidence>
<dbReference type="GO" id="GO:0006412">
    <property type="term" value="P:translation"/>
    <property type="evidence" value="ECO:0007669"/>
    <property type="project" value="UniProtKB-UniRule"/>
</dbReference>
<comment type="similarity">
    <text evidence="1 7 8">Belongs to the universal ribosomal protein uS4 family.</text>
</comment>
<dbReference type="Pfam" id="PF01479">
    <property type="entry name" value="S4"/>
    <property type="match status" value="1"/>
</dbReference>
<dbReference type="Pfam" id="PF00163">
    <property type="entry name" value="Ribosomal_S4"/>
    <property type="match status" value="1"/>
</dbReference>
<evidence type="ECO:0000256" key="3">
    <source>
        <dbReference type="ARBA" id="ARBA00022884"/>
    </source>
</evidence>
<evidence type="ECO:0000259" key="9">
    <source>
        <dbReference type="SMART" id="SM00363"/>
    </source>
</evidence>
<keyword evidence="3 7" id="KW-0694">RNA-binding</keyword>
<dbReference type="InterPro" id="IPR036986">
    <property type="entry name" value="S4_RNA-bd_sf"/>
</dbReference>
<dbReference type="GO" id="GO:0003735">
    <property type="term" value="F:structural constituent of ribosome"/>
    <property type="evidence" value="ECO:0007669"/>
    <property type="project" value="InterPro"/>
</dbReference>
<dbReference type="GO" id="GO:0042274">
    <property type="term" value="P:ribosomal small subunit biogenesis"/>
    <property type="evidence" value="ECO:0007669"/>
    <property type="project" value="TreeGrafter"/>
</dbReference>
<feature type="domain" description="Small ribosomal subunit protein uS4 N-terminal" evidence="10">
    <location>
        <begin position="3"/>
        <end position="97"/>
    </location>
</feature>
<dbReference type="SMART" id="SM01390">
    <property type="entry name" value="Ribosomal_S4"/>
    <property type="match status" value="1"/>
</dbReference>
<dbReference type="PANTHER" id="PTHR11831:SF4">
    <property type="entry name" value="SMALL RIBOSOMAL SUBUNIT PROTEIN US4M"/>
    <property type="match status" value="1"/>
</dbReference>
<dbReference type="InterPro" id="IPR018079">
    <property type="entry name" value="Ribosomal_uS4_CS"/>
</dbReference>
<keyword evidence="12" id="KW-1185">Reference proteome</keyword>
<dbReference type="InterPro" id="IPR002942">
    <property type="entry name" value="S4_RNA-bd"/>
</dbReference>
<dbReference type="Gene3D" id="3.10.290.10">
    <property type="entry name" value="RNA-binding S4 domain"/>
    <property type="match status" value="1"/>
</dbReference>
<dbReference type="PANTHER" id="PTHR11831">
    <property type="entry name" value="30S 40S RIBOSOMAL PROTEIN"/>
    <property type="match status" value="1"/>
</dbReference>
<evidence type="ECO:0000256" key="1">
    <source>
        <dbReference type="ARBA" id="ARBA00007465"/>
    </source>
</evidence>
<comment type="subunit">
    <text evidence="7">Part of the 30S ribosomal subunit. Contacts protein S5. The interaction surface between S4 and S5 is involved in control of translational fidelity.</text>
</comment>